<dbReference type="OrthoDB" id="9809962at2"/>
<protein>
    <recommendedName>
        <fullName evidence="4">Hydrolase</fullName>
    </recommendedName>
</protein>
<dbReference type="PANTHER" id="PTHR43316">
    <property type="entry name" value="HYDROLASE, HALOACID DELAHOGENASE-RELATED"/>
    <property type="match status" value="1"/>
</dbReference>
<proteinExistence type="predicted"/>
<dbReference type="InterPro" id="IPR006439">
    <property type="entry name" value="HAD-SF_hydro_IA"/>
</dbReference>
<dbReference type="Gene3D" id="3.40.50.1000">
    <property type="entry name" value="HAD superfamily/HAD-like"/>
    <property type="match status" value="1"/>
</dbReference>
<dbReference type="SFLD" id="SFLDS00003">
    <property type="entry name" value="Haloacid_Dehalogenase"/>
    <property type="match status" value="1"/>
</dbReference>
<evidence type="ECO:0000313" key="2">
    <source>
        <dbReference type="EMBL" id="GAV23979.1"/>
    </source>
</evidence>
<name>A0A1L8CYN6_9THEO</name>
<dbReference type="SFLD" id="SFLDG01129">
    <property type="entry name" value="C1.5:_HAD__Beta-PGM__Phosphata"/>
    <property type="match status" value="1"/>
</dbReference>
<sequence length="231" mass="27310">MAYILFDLDGTLLPLNLDYFLKLYLQEVKNYVRRKFDPDLTIKAILAATEEMVQNTGARTNSEVFWEAFDRVYPGTAELRYVFEKFYHTSFKNIGKYFKPHPLARPMIRYLYKKGHTLVLATNALFPKSAIVERLSWANLSPKYFCFITHYDNMHYCKPNPNYYKEILEKINARPSECLMIGNDPAEDLVARDLGLKTFLLKDFEVKRENPRTPDFSGDFSELYRFIRENY</sequence>
<gene>
    <name evidence="2" type="ORF">cpu_24890</name>
</gene>
<evidence type="ECO:0008006" key="4">
    <source>
        <dbReference type="Google" id="ProtNLM"/>
    </source>
</evidence>
<reference evidence="3" key="1">
    <citation type="submission" date="2016-12" db="EMBL/GenBank/DDBJ databases">
        <title>Draft Genome Sequences od Carboxydothermus pertinax and islandicus, Hydrogenogenic Carboxydotrophic Bacteria.</title>
        <authorList>
            <person name="Fukuyama Y."/>
            <person name="Ohmae K."/>
            <person name="Yoneda Y."/>
            <person name="Yoshida T."/>
            <person name="Sako Y."/>
        </authorList>
    </citation>
    <scope>NUCLEOTIDE SEQUENCE [LARGE SCALE GENOMIC DNA]</scope>
    <source>
        <strain evidence="3">Ug1</strain>
    </source>
</reference>
<dbReference type="Pfam" id="PF00702">
    <property type="entry name" value="Hydrolase"/>
    <property type="match status" value="1"/>
</dbReference>
<dbReference type="InterPro" id="IPR036412">
    <property type="entry name" value="HAD-like_sf"/>
</dbReference>
<dbReference type="EMBL" id="BDJK01000066">
    <property type="protein sequence ID" value="GAV23979.1"/>
    <property type="molecule type" value="Genomic_DNA"/>
</dbReference>
<dbReference type="InterPro" id="IPR051540">
    <property type="entry name" value="S-2-haloacid_dehalogenase"/>
</dbReference>
<comment type="caution">
    <text evidence="2">The sequence shown here is derived from an EMBL/GenBank/DDBJ whole genome shotgun (WGS) entry which is preliminary data.</text>
</comment>
<keyword evidence="1" id="KW-0378">Hydrolase</keyword>
<evidence type="ECO:0000313" key="3">
    <source>
        <dbReference type="Proteomes" id="UP000187485"/>
    </source>
</evidence>
<dbReference type="Proteomes" id="UP000187485">
    <property type="component" value="Unassembled WGS sequence"/>
</dbReference>
<organism evidence="2 3">
    <name type="scientific">Carboxydothermus pertinax</name>
    <dbReference type="NCBI Taxonomy" id="870242"/>
    <lineage>
        <taxon>Bacteria</taxon>
        <taxon>Bacillati</taxon>
        <taxon>Bacillota</taxon>
        <taxon>Clostridia</taxon>
        <taxon>Thermoanaerobacterales</taxon>
        <taxon>Thermoanaerobacteraceae</taxon>
        <taxon>Carboxydothermus</taxon>
    </lineage>
</organism>
<dbReference type="GO" id="GO:0016787">
    <property type="term" value="F:hydrolase activity"/>
    <property type="evidence" value="ECO:0007669"/>
    <property type="project" value="UniProtKB-KW"/>
</dbReference>
<keyword evidence="3" id="KW-1185">Reference proteome</keyword>
<dbReference type="NCBIfam" id="TIGR01549">
    <property type="entry name" value="HAD-SF-IA-v1"/>
    <property type="match status" value="1"/>
</dbReference>
<dbReference type="RefSeq" id="WP_075860375.1">
    <property type="nucleotide sequence ID" value="NZ_BDJK01000066.1"/>
</dbReference>
<dbReference type="SUPFAM" id="SSF56784">
    <property type="entry name" value="HAD-like"/>
    <property type="match status" value="1"/>
</dbReference>
<dbReference type="CDD" id="cd01427">
    <property type="entry name" value="HAD_like"/>
    <property type="match status" value="1"/>
</dbReference>
<dbReference type="PANTHER" id="PTHR43316:SF3">
    <property type="entry name" value="HALOACID DEHALOGENASE, TYPE II (AFU_ORTHOLOGUE AFUA_2G07750)-RELATED"/>
    <property type="match status" value="1"/>
</dbReference>
<dbReference type="InterPro" id="IPR023214">
    <property type="entry name" value="HAD_sf"/>
</dbReference>
<dbReference type="AlphaFoldDB" id="A0A1L8CYN6"/>
<accession>A0A1L8CYN6</accession>
<evidence type="ECO:0000256" key="1">
    <source>
        <dbReference type="ARBA" id="ARBA00022801"/>
    </source>
</evidence>
<dbReference type="STRING" id="870242.cpu_24890"/>
<dbReference type="PRINTS" id="PR00413">
    <property type="entry name" value="HADHALOGNASE"/>
</dbReference>